<dbReference type="SUPFAM" id="SSF117281">
    <property type="entry name" value="Kelch motif"/>
    <property type="match status" value="1"/>
</dbReference>
<dbReference type="Pfam" id="PF24681">
    <property type="entry name" value="Kelch_KLHDC2_KLHL20_DRC7"/>
    <property type="match status" value="1"/>
</dbReference>
<evidence type="ECO:0000313" key="4">
    <source>
        <dbReference type="EMBL" id="KAJ9662556.1"/>
    </source>
</evidence>
<dbReference type="EMBL" id="JAPDRL010000049">
    <property type="protein sequence ID" value="KAJ9662556.1"/>
    <property type="molecule type" value="Genomic_DNA"/>
</dbReference>
<evidence type="ECO:0000256" key="1">
    <source>
        <dbReference type="ARBA" id="ARBA00022737"/>
    </source>
</evidence>
<keyword evidence="2" id="KW-0408">Iron</keyword>
<evidence type="ECO:0000313" key="5">
    <source>
        <dbReference type="Proteomes" id="UP001172684"/>
    </source>
</evidence>
<evidence type="ECO:0000256" key="2">
    <source>
        <dbReference type="ARBA" id="ARBA00023004"/>
    </source>
</evidence>
<reference evidence="4" key="1">
    <citation type="submission" date="2022-10" db="EMBL/GenBank/DDBJ databases">
        <title>Culturing micro-colonial fungi from biological soil crusts in the Mojave desert and describing Neophaeococcomyces mojavensis, and introducing the new genera and species Taxawa tesnikishii.</title>
        <authorList>
            <person name="Kurbessoian T."/>
            <person name="Stajich J.E."/>
        </authorList>
    </citation>
    <scope>NUCLEOTIDE SEQUENCE</scope>
    <source>
        <strain evidence="4">TK_1</strain>
    </source>
</reference>
<dbReference type="InterPro" id="IPR006652">
    <property type="entry name" value="Kelch_1"/>
</dbReference>
<dbReference type="PANTHER" id="PTHR47435">
    <property type="entry name" value="KELCH REPEAT PROTEIN (AFU_ORTHOLOGUE AFUA_5G12780)"/>
    <property type="match status" value="1"/>
</dbReference>
<gene>
    <name evidence="4" type="ORF">H2201_006044</name>
</gene>
<sequence length="469" mass="49218">MEPIVGALYGVESALEAGVALAKGILHPTLPLRATLSRITGGPNLPRTGHTLSIIKGRAYIYGGESSDAAAADTDVHVIVLPTTDVEETDYFTVTPKGPNPGPRKNHTATVVGDDIYVFGGQPLSSPSSSGSTEPDPPGRVWAFSTISSTWRPAPDSPGPAPRTGHAAAGTEDPNPQAPRGLDTSLATGILPQAPPDPADDRMLAEPEPEGSFGTVFVVGGRKIVEVGKEGEGEQLDDAWAFDIRTARWTQLPSLPRQLVKAELGAVVVGTRLYVVSGGVVEYLDIRRVIEFAAQGNQPTSPEQASLLGEWQIIETDTADGKAPGPDDGTGVVDVTTGQGRRYLLLLAGGEVSEDGTGAEAGRAKDTIFALQLPPEPESAAALKDSMRETIKKDTKKHAWAEVEYKYTDERGDVVSGDKASVQQLSIGARKGAAVAKGSEVDGATVVLWGGMDDEGKVMSDGWMVTVDR</sequence>
<evidence type="ECO:0008006" key="6">
    <source>
        <dbReference type="Google" id="ProtNLM"/>
    </source>
</evidence>
<dbReference type="Gene3D" id="2.120.10.80">
    <property type="entry name" value="Kelch-type beta propeller"/>
    <property type="match status" value="2"/>
</dbReference>
<keyword evidence="5" id="KW-1185">Reference proteome</keyword>
<keyword evidence="1" id="KW-0677">Repeat</keyword>
<accession>A0ABQ9NN52</accession>
<feature type="compositionally biased region" description="Low complexity" evidence="3">
    <location>
        <begin position="120"/>
        <end position="134"/>
    </location>
</feature>
<protein>
    <recommendedName>
        <fullName evidence="6">Galactose oxidase</fullName>
    </recommendedName>
</protein>
<feature type="region of interest" description="Disordered" evidence="3">
    <location>
        <begin position="118"/>
        <end position="201"/>
    </location>
</feature>
<name>A0ABQ9NN52_9PEZI</name>
<dbReference type="PANTHER" id="PTHR47435:SF4">
    <property type="entry name" value="KELCH REPEAT PROTEIN (AFU_ORTHOLOGUE AFUA_5G12780)"/>
    <property type="match status" value="1"/>
</dbReference>
<dbReference type="Proteomes" id="UP001172684">
    <property type="component" value="Unassembled WGS sequence"/>
</dbReference>
<dbReference type="InterPro" id="IPR015915">
    <property type="entry name" value="Kelch-typ_b-propeller"/>
</dbReference>
<proteinExistence type="predicted"/>
<comment type="caution">
    <text evidence="4">The sequence shown here is derived from an EMBL/GenBank/DDBJ whole genome shotgun (WGS) entry which is preliminary data.</text>
</comment>
<organism evidence="4 5">
    <name type="scientific">Coniosporium apollinis</name>
    <dbReference type="NCBI Taxonomy" id="61459"/>
    <lineage>
        <taxon>Eukaryota</taxon>
        <taxon>Fungi</taxon>
        <taxon>Dikarya</taxon>
        <taxon>Ascomycota</taxon>
        <taxon>Pezizomycotina</taxon>
        <taxon>Dothideomycetes</taxon>
        <taxon>Dothideomycetes incertae sedis</taxon>
        <taxon>Coniosporium</taxon>
    </lineage>
</organism>
<dbReference type="Pfam" id="PF01344">
    <property type="entry name" value="Kelch_1"/>
    <property type="match status" value="1"/>
</dbReference>
<evidence type="ECO:0000256" key="3">
    <source>
        <dbReference type="SAM" id="MobiDB-lite"/>
    </source>
</evidence>